<sequence>MILGRRVLSRTFKRMYIVPKLEQLSREQGIPGVLSVEGLKCAWFDRAEHYVDRLNQVSTDSDGRSLEANIRELADVSSKKQIYSYSSLLYNLKFAFSVLHGNSGTVAERPIASSGLLQTPKLTLEYANEPLQTGNERLHQALLESFGSIVEFRSLLLNSNLAISGDGYTWLVAKKSNAKDALMETEFDKLFILNTYNAGSPFTVDRTHHFQRAAQQNSSELHHLPEEATNKNTTTTVTDAAVYKKSTVYIPLLAIDASPKTWLHDYGVFGKQEYLDKIWESIEWGIVESRLPKKSSRTSFMF</sequence>
<dbReference type="HOGENOM" id="CLU_057349_0_0_1"/>
<dbReference type="KEGG" id="erc:Ecym_1321"/>
<dbReference type="InterPro" id="IPR019832">
    <property type="entry name" value="Mn/Fe_SOD_C"/>
</dbReference>
<dbReference type="PANTHER" id="PTHR43595:SF1">
    <property type="entry name" value="SMALL RIBOSOMAL SUBUNIT PROTEIN MS43"/>
    <property type="match status" value="1"/>
</dbReference>
<dbReference type="GO" id="GO:0046872">
    <property type="term" value="F:metal ion binding"/>
    <property type="evidence" value="ECO:0007669"/>
    <property type="project" value="InterPro"/>
</dbReference>
<dbReference type="GO" id="GO:0003735">
    <property type="term" value="F:structural constituent of ribosome"/>
    <property type="evidence" value="ECO:0007669"/>
    <property type="project" value="EnsemblFungi"/>
</dbReference>
<feature type="domain" description="Manganese/iron superoxide dismutase C-terminal" evidence="2">
    <location>
        <begin position="136"/>
        <end position="185"/>
    </location>
</feature>
<dbReference type="Gene3D" id="3.55.40.20">
    <property type="entry name" value="Iron/manganese superoxide dismutase, C-terminal domain"/>
    <property type="match status" value="1"/>
</dbReference>
<evidence type="ECO:0000313" key="3">
    <source>
        <dbReference type="EMBL" id="AET37556.1"/>
    </source>
</evidence>
<dbReference type="PANTHER" id="PTHR43595">
    <property type="entry name" value="37S RIBOSOMAL PROTEIN S26, MITOCHONDRIAL"/>
    <property type="match status" value="1"/>
</dbReference>
<dbReference type="AlphaFoldDB" id="G8JN92"/>
<keyword evidence="4" id="KW-1185">Reference proteome</keyword>
<dbReference type="GO" id="GO:0005763">
    <property type="term" value="C:mitochondrial small ribosomal subunit"/>
    <property type="evidence" value="ECO:0007669"/>
    <property type="project" value="EnsemblFungi"/>
</dbReference>
<dbReference type="OMA" id="VFGKQQY"/>
<proteinExistence type="predicted"/>
<dbReference type="Pfam" id="PF02777">
    <property type="entry name" value="Sod_Fe_C"/>
    <property type="match status" value="2"/>
</dbReference>
<dbReference type="InterPro" id="IPR036314">
    <property type="entry name" value="SOD_C_sf"/>
</dbReference>
<evidence type="ECO:0000259" key="2">
    <source>
        <dbReference type="Pfam" id="PF02777"/>
    </source>
</evidence>
<evidence type="ECO:0000313" key="4">
    <source>
        <dbReference type="Proteomes" id="UP000006790"/>
    </source>
</evidence>
<evidence type="ECO:0000256" key="1">
    <source>
        <dbReference type="ARBA" id="ARBA00037226"/>
    </source>
</evidence>
<dbReference type="SUPFAM" id="SSF54719">
    <property type="entry name" value="Fe,Mn superoxide dismutase (SOD), C-terminal domain"/>
    <property type="match status" value="1"/>
</dbReference>
<dbReference type="GeneID" id="11471395"/>
<organism evidence="3 4">
    <name type="scientific">Eremothecium cymbalariae (strain CBS 270.75 / DBVPG 7215 / KCTC 17166 / NRRL Y-17582)</name>
    <name type="common">Yeast</name>
    <dbReference type="NCBI Taxonomy" id="931890"/>
    <lineage>
        <taxon>Eukaryota</taxon>
        <taxon>Fungi</taxon>
        <taxon>Dikarya</taxon>
        <taxon>Ascomycota</taxon>
        <taxon>Saccharomycotina</taxon>
        <taxon>Saccharomycetes</taxon>
        <taxon>Saccharomycetales</taxon>
        <taxon>Saccharomycetaceae</taxon>
        <taxon>Eremothecium</taxon>
    </lineage>
</organism>
<protein>
    <recommendedName>
        <fullName evidence="2">Manganese/iron superoxide dismutase C-terminal domain-containing protein</fullName>
    </recommendedName>
</protein>
<gene>
    <name evidence="3" type="ordered locus">Ecym_1321</name>
</gene>
<dbReference type="STRING" id="931890.G8JN92"/>
<dbReference type="eggNOG" id="KOG0876">
    <property type="taxonomic scope" value="Eukaryota"/>
</dbReference>
<reference evidence="4" key="1">
    <citation type="journal article" date="2012" name="G3 (Bethesda)">
        <title>Pichia sorbitophila, an interspecies yeast hybrid reveals early steps of genome resolution following polyploidization.</title>
        <authorList>
            <person name="Leh Louis V."/>
            <person name="Despons L."/>
            <person name="Friedrich A."/>
            <person name="Martin T."/>
            <person name="Durrens P."/>
            <person name="Casaregola S."/>
            <person name="Neuveglise C."/>
            <person name="Fairhead C."/>
            <person name="Marck C."/>
            <person name="Cruz J.A."/>
            <person name="Straub M.L."/>
            <person name="Kugler V."/>
            <person name="Sacerdot C."/>
            <person name="Uzunov Z."/>
            <person name="Thierry A."/>
            <person name="Weiss S."/>
            <person name="Bleykasten C."/>
            <person name="De Montigny J."/>
            <person name="Jacques N."/>
            <person name="Jung P."/>
            <person name="Lemaire M."/>
            <person name="Mallet S."/>
            <person name="Morel G."/>
            <person name="Richard G.F."/>
            <person name="Sarkar A."/>
            <person name="Savel G."/>
            <person name="Schacherer J."/>
            <person name="Seret M.L."/>
            <person name="Talla E."/>
            <person name="Samson G."/>
            <person name="Jubin C."/>
            <person name="Poulain J."/>
            <person name="Vacherie B."/>
            <person name="Barbe V."/>
            <person name="Pelletier E."/>
            <person name="Sherman D.J."/>
            <person name="Westhof E."/>
            <person name="Weissenbach J."/>
            <person name="Baret P.V."/>
            <person name="Wincker P."/>
            <person name="Gaillardin C."/>
            <person name="Dujon B."/>
            <person name="Souciet J.L."/>
        </authorList>
    </citation>
    <scope>NUCLEOTIDE SEQUENCE [LARGE SCALE GENOMIC DNA]</scope>
    <source>
        <strain evidence="4">CBS 270.75 / DBVPG 7215 / KCTC 17166 / NRRL Y-17582</strain>
    </source>
</reference>
<name>G8JN92_ERECY</name>
<comment type="function">
    <text evidence="1">Component of the mitochondrial ribosome (mitoribosome), a dedicated translation machinery responsible for the synthesis of mitochondrial genome-encoded proteins, including at least some of the essential transmembrane subunits of the mitochondrial respiratory chain. The mitoribosomes are attached to the mitochondrial inner membrane and translation products are cotranslationally integrated into the membrane.</text>
</comment>
<dbReference type="FunCoup" id="G8JN92">
    <property type="interactions" value="255"/>
</dbReference>
<dbReference type="GO" id="GO:0004784">
    <property type="term" value="F:superoxide dismutase activity"/>
    <property type="evidence" value="ECO:0007669"/>
    <property type="project" value="InterPro"/>
</dbReference>
<feature type="domain" description="Manganese/iron superoxide dismutase C-terminal" evidence="2">
    <location>
        <begin position="227"/>
        <end position="290"/>
    </location>
</feature>
<dbReference type="OrthoDB" id="275227at2759"/>
<dbReference type="EMBL" id="CP002497">
    <property type="protein sequence ID" value="AET37556.1"/>
    <property type="molecule type" value="Genomic_DNA"/>
</dbReference>
<dbReference type="Proteomes" id="UP000006790">
    <property type="component" value="Chromosome 1"/>
</dbReference>
<accession>G8JN92</accession>
<dbReference type="RefSeq" id="XP_003644373.1">
    <property type="nucleotide sequence ID" value="XM_003644325.1"/>
</dbReference>
<dbReference type="InParanoid" id="G8JN92"/>